<dbReference type="EMBL" id="PYDT01000643">
    <property type="protein sequence ID" value="THU42719.1"/>
    <property type="molecule type" value="Genomic_DNA"/>
</dbReference>
<keyword evidence="2" id="KW-1185">Reference proteome</keyword>
<proteinExistence type="predicted"/>
<evidence type="ECO:0000313" key="1">
    <source>
        <dbReference type="EMBL" id="THU42719.1"/>
    </source>
</evidence>
<accession>A0A4S8I5D3</accession>
<dbReference type="AlphaFoldDB" id="A0A4S8I5D3"/>
<sequence>MRVASRNVPSAVAARRIVEGCLAGSPALHRSLVTELWSRKPQPGPRAPFDPGSVVCYFSSRCPRLGAQASSLQGFLGRKNIDSSVARLFDHSECQRIVTEPIEKFSHQ</sequence>
<dbReference type="Proteomes" id="UP000317650">
    <property type="component" value="Unassembled WGS sequence"/>
</dbReference>
<organism evidence="1 2">
    <name type="scientific">Musa balbisiana</name>
    <name type="common">Banana</name>
    <dbReference type="NCBI Taxonomy" id="52838"/>
    <lineage>
        <taxon>Eukaryota</taxon>
        <taxon>Viridiplantae</taxon>
        <taxon>Streptophyta</taxon>
        <taxon>Embryophyta</taxon>
        <taxon>Tracheophyta</taxon>
        <taxon>Spermatophyta</taxon>
        <taxon>Magnoliopsida</taxon>
        <taxon>Liliopsida</taxon>
        <taxon>Zingiberales</taxon>
        <taxon>Musaceae</taxon>
        <taxon>Musa</taxon>
    </lineage>
</organism>
<name>A0A4S8I5D3_MUSBA</name>
<protein>
    <submittedName>
        <fullName evidence="1">Uncharacterized protein</fullName>
    </submittedName>
</protein>
<comment type="caution">
    <text evidence="1">The sequence shown here is derived from an EMBL/GenBank/DDBJ whole genome shotgun (WGS) entry which is preliminary data.</text>
</comment>
<reference evidence="1 2" key="1">
    <citation type="journal article" date="2019" name="Nat. Plants">
        <title>Genome sequencing of Musa balbisiana reveals subgenome evolution and function divergence in polyploid bananas.</title>
        <authorList>
            <person name="Yao X."/>
        </authorList>
    </citation>
    <scope>NUCLEOTIDE SEQUENCE [LARGE SCALE GENOMIC DNA]</scope>
    <source>
        <strain evidence="2">cv. DH-PKW</strain>
        <tissue evidence="1">Leaves</tissue>
    </source>
</reference>
<gene>
    <name evidence="1" type="ORF">C4D60_Mb00t19030</name>
</gene>
<evidence type="ECO:0000313" key="2">
    <source>
        <dbReference type="Proteomes" id="UP000317650"/>
    </source>
</evidence>